<comment type="function">
    <text evidence="6">Catalyzes the ATP-dependent conversion of 5-aminoimidazole ribonucleotide (AIR) and HCO(3)(-) to N5-carboxyaminoimidazole ribonucleotide (N5-CAIR).</text>
</comment>
<evidence type="ECO:0000256" key="3">
    <source>
        <dbReference type="ARBA" id="ARBA00022793"/>
    </source>
</evidence>
<comment type="caution">
    <text evidence="6">Lacks conserved residue(s) required for the propagation of feature annotation.</text>
</comment>
<feature type="binding site" evidence="6">
    <location>
        <position position="143"/>
    </location>
    <ligand>
        <name>ATP</name>
        <dbReference type="ChEBI" id="CHEBI:30616"/>
    </ligand>
</feature>
<sequence>MFGNRIGIVGGGQLGRMLGFAAKKMGFYVMVTDPTPNSPAGQVVDHQIVANYQDEKAIRELGENSDFLTFEIELANAEILKELSDKGLQINPSAKTLGIIKDKLEQKKFLQKAKVPTAKFMEVKSREDIIKAGAKFGYPLMLKARFDAYDGRGNAVIKTKENINQALIKLDGRRLYVEAWVKFEKELAVMVARSTSGDIKSFPVVETLHKNNICHLVFAPAQVKGKIIKNAQKLAKNVMKSLGGAGVFGIEMFLTDKGQVLINELAPRVHNSGHYTMEGCATSQFEQHIRAITGMPLGDTKLIHPAVVMINILGEREGIAQPDGLHMVHKLPGTSVHIYGKLETRPERKMGHITVVADDINTAHKLALKARKFVKI</sequence>
<dbReference type="GO" id="GO:0005524">
    <property type="term" value="F:ATP binding"/>
    <property type="evidence" value="ECO:0007669"/>
    <property type="project" value="UniProtKB-UniRule"/>
</dbReference>
<dbReference type="Gene3D" id="3.30.470.20">
    <property type="entry name" value="ATP-grasp fold, B domain"/>
    <property type="match status" value="1"/>
</dbReference>
<dbReference type="AlphaFoldDB" id="A0A2H0BV36"/>
<evidence type="ECO:0000256" key="5">
    <source>
        <dbReference type="ARBA" id="ARBA00023239"/>
    </source>
</evidence>
<dbReference type="NCBIfam" id="NF004680">
    <property type="entry name" value="PRK06019.1-6"/>
    <property type="match status" value="1"/>
</dbReference>
<dbReference type="NCBIfam" id="NF004675">
    <property type="entry name" value="PRK06019.1-1"/>
    <property type="match status" value="1"/>
</dbReference>
<dbReference type="Gene3D" id="3.30.1490.20">
    <property type="entry name" value="ATP-grasp fold, A domain"/>
    <property type="match status" value="1"/>
</dbReference>
<dbReference type="InterPro" id="IPR029752">
    <property type="entry name" value="D-isomer_DH_CS1"/>
</dbReference>
<evidence type="ECO:0000256" key="2">
    <source>
        <dbReference type="ARBA" id="ARBA00022755"/>
    </source>
</evidence>
<dbReference type="Proteomes" id="UP000231246">
    <property type="component" value="Unassembled WGS sequence"/>
</dbReference>
<keyword evidence="4 6" id="KW-0067">ATP-binding</keyword>
<dbReference type="UniPathway" id="UPA00074">
    <property type="reaction ID" value="UER00942"/>
</dbReference>
<dbReference type="InterPro" id="IPR013815">
    <property type="entry name" value="ATP_grasp_subdomain_1"/>
</dbReference>
<comment type="pathway">
    <text evidence="6 7">Purine metabolism; IMP biosynthesis via de novo pathway; 5-amino-1-(5-phospho-D-ribosyl)imidazole-4-carboxylate from 5-amino-1-(5-phospho-D-ribosyl)imidazole (N5-CAIR route): step 1/2.</text>
</comment>
<dbReference type="PANTHER" id="PTHR11609:SF5">
    <property type="entry name" value="PHOSPHORIBOSYLAMINOIMIDAZOLE CARBOXYLASE"/>
    <property type="match status" value="1"/>
</dbReference>
<evidence type="ECO:0000313" key="10">
    <source>
        <dbReference type="Proteomes" id="UP000231246"/>
    </source>
</evidence>
<dbReference type="NCBIfam" id="TIGR01161">
    <property type="entry name" value="purK"/>
    <property type="match status" value="1"/>
</dbReference>
<keyword evidence="3" id="KW-0210">Decarboxylase</keyword>
<dbReference type="GO" id="GO:0004638">
    <property type="term" value="F:phosphoribosylaminoimidazole carboxylase activity"/>
    <property type="evidence" value="ECO:0007669"/>
    <property type="project" value="InterPro"/>
</dbReference>
<keyword evidence="5" id="KW-0456">Lyase</keyword>
<evidence type="ECO:0000313" key="9">
    <source>
        <dbReference type="EMBL" id="PIP61542.1"/>
    </source>
</evidence>
<feature type="binding site" evidence="6">
    <location>
        <begin position="263"/>
        <end position="264"/>
    </location>
    <ligand>
        <name>ATP</name>
        <dbReference type="ChEBI" id="CHEBI:30616"/>
    </ligand>
</feature>
<evidence type="ECO:0000256" key="6">
    <source>
        <dbReference type="HAMAP-Rule" id="MF_01928"/>
    </source>
</evidence>
<dbReference type="GO" id="GO:0034028">
    <property type="term" value="F:5-(carboxyamino)imidazole ribonucleotide synthase activity"/>
    <property type="evidence" value="ECO:0007669"/>
    <property type="project" value="UniProtKB-UniRule"/>
</dbReference>
<evidence type="ECO:0000256" key="1">
    <source>
        <dbReference type="ARBA" id="ARBA00022741"/>
    </source>
</evidence>
<feature type="binding site" evidence="6">
    <location>
        <position position="103"/>
    </location>
    <ligand>
        <name>ATP</name>
        <dbReference type="ChEBI" id="CHEBI:30616"/>
    </ligand>
</feature>
<dbReference type="InterPro" id="IPR016185">
    <property type="entry name" value="PreATP-grasp_dom_sf"/>
</dbReference>
<dbReference type="InterPro" id="IPR011054">
    <property type="entry name" value="Rudment_hybrid_motif"/>
</dbReference>
<protein>
    <recommendedName>
        <fullName evidence="6 7">N5-carboxyaminoimidazole ribonucleotide synthase</fullName>
        <shortName evidence="6 7">N5-CAIR synthase</shortName>
        <ecNumber evidence="6 7">6.3.4.18</ecNumber>
    </recommendedName>
    <alternativeName>
        <fullName evidence="6 7">5-(carboxyamino)imidazole ribonucleotide synthetase</fullName>
    </alternativeName>
</protein>
<dbReference type="PROSITE" id="PS50975">
    <property type="entry name" value="ATP_GRASP"/>
    <property type="match status" value="1"/>
</dbReference>
<dbReference type="PROSITE" id="PS00065">
    <property type="entry name" value="D_2_HYDROXYACID_DH_1"/>
    <property type="match status" value="1"/>
</dbReference>
<dbReference type="FunFam" id="3.30.470.20:FF:000037">
    <property type="entry name" value="Phosphoribosylaminoimidazole carboxylase, chloroplastic"/>
    <property type="match status" value="1"/>
</dbReference>
<feature type="binding site" evidence="6">
    <location>
        <begin position="178"/>
        <end position="181"/>
    </location>
    <ligand>
        <name>ATP</name>
        <dbReference type="ChEBI" id="CHEBI:30616"/>
    </ligand>
</feature>
<comment type="catalytic activity">
    <reaction evidence="6 7">
        <text>5-amino-1-(5-phospho-beta-D-ribosyl)imidazole + hydrogencarbonate + ATP = 5-carboxyamino-1-(5-phospho-D-ribosyl)imidazole + ADP + phosphate + 2 H(+)</text>
        <dbReference type="Rhea" id="RHEA:19317"/>
        <dbReference type="ChEBI" id="CHEBI:15378"/>
        <dbReference type="ChEBI" id="CHEBI:17544"/>
        <dbReference type="ChEBI" id="CHEBI:30616"/>
        <dbReference type="ChEBI" id="CHEBI:43474"/>
        <dbReference type="ChEBI" id="CHEBI:58730"/>
        <dbReference type="ChEBI" id="CHEBI:137981"/>
        <dbReference type="ChEBI" id="CHEBI:456216"/>
        <dbReference type="EC" id="6.3.4.18"/>
    </reaction>
</comment>
<dbReference type="PANTHER" id="PTHR11609">
    <property type="entry name" value="PURINE BIOSYNTHESIS PROTEIN 6/7, PUR6/7"/>
    <property type="match status" value="1"/>
</dbReference>
<dbReference type="InterPro" id="IPR005875">
    <property type="entry name" value="PurK"/>
</dbReference>
<dbReference type="InterPro" id="IPR011761">
    <property type="entry name" value="ATP-grasp"/>
</dbReference>
<dbReference type="GO" id="GO:0046872">
    <property type="term" value="F:metal ion binding"/>
    <property type="evidence" value="ECO:0007669"/>
    <property type="project" value="InterPro"/>
</dbReference>
<comment type="subunit">
    <text evidence="6 7">Homodimer.</text>
</comment>
<accession>A0A2H0BV36</accession>
<dbReference type="InterPro" id="IPR040686">
    <property type="entry name" value="PurK_C"/>
</dbReference>
<gene>
    <name evidence="6 7 9" type="primary">purK</name>
    <name evidence="9" type="ORF">COW99_03360</name>
</gene>
<keyword evidence="6 7" id="KW-0436">Ligase</keyword>
<feature type="binding site" evidence="6">
    <location>
        <position position="209"/>
    </location>
    <ligand>
        <name>ATP</name>
        <dbReference type="ChEBI" id="CHEBI:30616"/>
    </ligand>
</feature>
<name>A0A2H0BV36_9BACT</name>
<comment type="function">
    <text evidence="7">Catalyzes the ATP-dependent conversion of 5-aminoimidazole ribonucleotide (AIR) and HCO(3)- to N5-carboxyaminoimidazole ribonucleotide (N5-CAIR).</text>
</comment>
<dbReference type="Pfam" id="PF17769">
    <property type="entry name" value="PurK_C"/>
    <property type="match status" value="1"/>
</dbReference>
<dbReference type="SUPFAM" id="SSF56059">
    <property type="entry name" value="Glutathione synthetase ATP-binding domain-like"/>
    <property type="match status" value="1"/>
</dbReference>
<keyword evidence="2 6" id="KW-0658">Purine biosynthesis</keyword>
<dbReference type="Pfam" id="PF22660">
    <property type="entry name" value="RS_preATP-grasp-like"/>
    <property type="match status" value="1"/>
</dbReference>
<feature type="binding site" evidence="6">
    <location>
        <position position="186"/>
    </location>
    <ligand>
        <name>ATP</name>
        <dbReference type="ChEBI" id="CHEBI:30616"/>
    </ligand>
</feature>
<feature type="domain" description="ATP-grasp" evidence="8">
    <location>
        <begin position="107"/>
        <end position="293"/>
    </location>
</feature>
<dbReference type="SUPFAM" id="SSF52440">
    <property type="entry name" value="PreATP-grasp domain"/>
    <property type="match status" value="1"/>
</dbReference>
<dbReference type="EC" id="6.3.4.18" evidence="6 7"/>
<dbReference type="EMBL" id="PCTA01000023">
    <property type="protein sequence ID" value="PIP61542.1"/>
    <property type="molecule type" value="Genomic_DNA"/>
</dbReference>
<keyword evidence="1 6" id="KW-0547">Nucleotide-binding</keyword>
<dbReference type="InterPro" id="IPR003135">
    <property type="entry name" value="ATP-grasp_carboxylate-amine"/>
</dbReference>
<comment type="caution">
    <text evidence="9">The sequence shown here is derived from an EMBL/GenBank/DDBJ whole genome shotgun (WGS) entry which is preliminary data.</text>
</comment>
<reference evidence="9 10" key="1">
    <citation type="submission" date="2017-09" db="EMBL/GenBank/DDBJ databases">
        <title>Depth-based differentiation of microbial function through sediment-hosted aquifers and enrichment of novel symbionts in the deep terrestrial subsurface.</title>
        <authorList>
            <person name="Probst A.J."/>
            <person name="Ladd B."/>
            <person name="Jarett J.K."/>
            <person name="Geller-Mcgrath D.E."/>
            <person name="Sieber C.M."/>
            <person name="Emerson J.B."/>
            <person name="Anantharaman K."/>
            <person name="Thomas B.C."/>
            <person name="Malmstrom R."/>
            <person name="Stieglmeier M."/>
            <person name="Klingl A."/>
            <person name="Woyke T."/>
            <person name="Ryan C.M."/>
            <person name="Banfield J.F."/>
        </authorList>
    </citation>
    <scope>NUCLEOTIDE SEQUENCE [LARGE SCALE GENOMIC DNA]</scope>
    <source>
        <strain evidence="9">CG22_combo_CG10-13_8_21_14_all_38_20</strain>
    </source>
</reference>
<dbReference type="NCBIfam" id="NF004679">
    <property type="entry name" value="PRK06019.1-5"/>
    <property type="match status" value="1"/>
</dbReference>
<evidence type="ECO:0000256" key="7">
    <source>
        <dbReference type="RuleBase" id="RU361200"/>
    </source>
</evidence>
<dbReference type="HAMAP" id="MF_01928">
    <property type="entry name" value="PurK"/>
    <property type="match status" value="1"/>
</dbReference>
<dbReference type="InterPro" id="IPR054350">
    <property type="entry name" value="PurT/PurK_preATP-grasp"/>
</dbReference>
<dbReference type="GO" id="GO:0006189">
    <property type="term" value="P:'de novo' IMP biosynthetic process"/>
    <property type="evidence" value="ECO:0007669"/>
    <property type="project" value="UniProtKB-UniRule"/>
</dbReference>
<dbReference type="Gene3D" id="3.40.50.20">
    <property type="match status" value="1"/>
</dbReference>
<comment type="similarity">
    <text evidence="6 7">Belongs to the PurK/PurT family.</text>
</comment>
<organism evidence="9 10">
    <name type="scientific">Candidatus Roizmanbacteria bacterium CG22_combo_CG10-13_8_21_14_all_38_20</name>
    <dbReference type="NCBI Taxonomy" id="1974862"/>
    <lineage>
        <taxon>Bacteria</taxon>
        <taxon>Candidatus Roizmaniibacteriota</taxon>
    </lineage>
</organism>
<dbReference type="SUPFAM" id="SSF51246">
    <property type="entry name" value="Rudiment single hybrid motif"/>
    <property type="match status" value="1"/>
</dbReference>
<dbReference type="Pfam" id="PF02222">
    <property type="entry name" value="ATP-grasp"/>
    <property type="match status" value="1"/>
</dbReference>
<evidence type="ECO:0000256" key="4">
    <source>
        <dbReference type="ARBA" id="ARBA00022840"/>
    </source>
</evidence>
<evidence type="ECO:0000259" key="8">
    <source>
        <dbReference type="PROSITE" id="PS50975"/>
    </source>
</evidence>
<proteinExistence type="inferred from homology"/>